<evidence type="ECO:0000256" key="3">
    <source>
        <dbReference type="ARBA" id="ARBA00022452"/>
    </source>
</evidence>
<dbReference type="SUPFAM" id="SSF56935">
    <property type="entry name" value="Porins"/>
    <property type="match status" value="1"/>
</dbReference>
<dbReference type="GO" id="GO:0015483">
    <property type="term" value="F:long-chain fatty acid transporting porin activity"/>
    <property type="evidence" value="ECO:0007669"/>
    <property type="project" value="TreeGrafter"/>
</dbReference>
<dbReference type="InterPro" id="IPR005017">
    <property type="entry name" value="OMPP1/FadL/TodX"/>
</dbReference>
<comment type="caution">
    <text evidence="9">The sequence shown here is derived from an EMBL/GenBank/DDBJ whole genome shotgun (WGS) entry which is preliminary data.</text>
</comment>
<comment type="similarity">
    <text evidence="2">Belongs to the OmpP1/FadL family.</text>
</comment>
<dbReference type="PANTHER" id="PTHR35093:SF8">
    <property type="entry name" value="OUTER MEMBRANE PROTEIN NMB0088-RELATED"/>
    <property type="match status" value="1"/>
</dbReference>
<evidence type="ECO:0000256" key="2">
    <source>
        <dbReference type="ARBA" id="ARBA00008163"/>
    </source>
</evidence>
<keyword evidence="3" id="KW-1134">Transmembrane beta strand</keyword>
<dbReference type="EMBL" id="WUEY01000003">
    <property type="protein sequence ID" value="NEI69514.1"/>
    <property type="molecule type" value="Genomic_DNA"/>
</dbReference>
<evidence type="ECO:0000256" key="6">
    <source>
        <dbReference type="ARBA" id="ARBA00023136"/>
    </source>
</evidence>
<organism evidence="9 10">
    <name type="scientific">Rhizobium lusitanum</name>
    <dbReference type="NCBI Taxonomy" id="293958"/>
    <lineage>
        <taxon>Bacteria</taxon>
        <taxon>Pseudomonadati</taxon>
        <taxon>Pseudomonadota</taxon>
        <taxon>Alphaproteobacteria</taxon>
        <taxon>Hyphomicrobiales</taxon>
        <taxon>Rhizobiaceae</taxon>
        <taxon>Rhizobium/Agrobacterium group</taxon>
        <taxon>Rhizobium</taxon>
    </lineage>
</organism>
<keyword evidence="4" id="KW-0812">Transmembrane</keyword>
<feature type="chain" id="PRO_5026901277" evidence="8">
    <location>
        <begin position="23"/>
        <end position="420"/>
    </location>
</feature>
<dbReference type="AlphaFoldDB" id="A0A6L9U2V3"/>
<dbReference type="RefSeq" id="WP_163985950.1">
    <property type="nucleotide sequence ID" value="NZ_WUEY01000003.1"/>
</dbReference>
<name>A0A6L9U2V3_9HYPH</name>
<keyword evidence="5 8" id="KW-0732">Signal</keyword>
<evidence type="ECO:0000256" key="7">
    <source>
        <dbReference type="ARBA" id="ARBA00023237"/>
    </source>
</evidence>
<gene>
    <name evidence="9" type="ORF">GR212_08010</name>
</gene>
<evidence type="ECO:0000313" key="9">
    <source>
        <dbReference type="EMBL" id="NEI69514.1"/>
    </source>
</evidence>
<dbReference type="Proteomes" id="UP000483035">
    <property type="component" value="Unassembled WGS sequence"/>
</dbReference>
<proteinExistence type="inferred from homology"/>
<sequence length="420" mass="44845">MAFSVALRGAVALVISSSFASAAFAGGLDRGGYDIDLLFDKGRYVFESGVTYVMPDRKLKNAKDINPSDGNLNGRSRSTDSSENYAIPYVGFKIGITDDIDCMADYSQPFGGHLNEGQNWAGANNEIETKVRTNNYSATCSYKFDAGPGQLRLIGGGFYQEVSGYKSRLVYDTPAPISAVYDGVGSLDVDGHGWGWRAGVAYEIPEYAFRTSLVYNSRVKYDNLKGSVDLTEVPPPVVPGFGGKLTSVFGSADAPDSLEWKVQTGIAPDWLAFGSVKWTNWSVLQSIALCPSSTRGVASCKTGSPTELTSLDLLYRDGWTVTGGVGHKFNDKWSGAVSLTWDRGTSDGYGINSDSWTVGAGVAYKATEHVQFNFGGALGLMTSGKSGPVTRGGIVYGNDATYSFGNDLFAALQTSVKVSF</sequence>
<accession>A0A6L9U2V3</accession>
<evidence type="ECO:0000256" key="1">
    <source>
        <dbReference type="ARBA" id="ARBA00004571"/>
    </source>
</evidence>
<keyword evidence="6" id="KW-0472">Membrane</keyword>
<protein>
    <submittedName>
        <fullName evidence="9">Transporter</fullName>
    </submittedName>
</protein>
<keyword evidence="7" id="KW-0998">Cell outer membrane</keyword>
<dbReference type="GO" id="GO:0009279">
    <property type="term" value="C:cell outer membrane"/>
    <property type="evidence" value="ECO:0007669"/>
    <property type="project" value="UniProtKB-SubCell"/>
</dbReference>
<dbReference type="Pfam" id="PF03349">
    <property type="entry name" value="Toluene_X"/>
    <property type="match status" value="1"/>
</dbReference>
<evidence type="ECO:0000256" key="4">
    <source>
        <dbReference type="ARBA" id="ARBA00022692"/>
    </source>
</evidence>
<evidence type="ECO:0000256" key="5">
    <source>
        <dbReference type="ARBA" id="ARBA00022729"/>
    </source>
</evidence>
<comment type="subcellular location">
    <subcellularLocation>
        <location evidence="1">Cell outer membrane</location>
        <topology evidence="1">Multi-pass membrane protein</topology>
    </subcellularLocation>
</comment>
<dbReference type="PANTHER" id="PTHR35093">
    <property type="entry name" value="OUTER MEMBRANE PROTEIN NMB0088-RELATED"/>
    <property type="match status" value="1"/>
</dbReference>
<feature type="signal peptide" evidence="8">
    <location>
        <begin position="1"/>
        <end position="22"/>
    </location>
</feature>
<dbReference type="Gene3D" id="2.40.160.60">
    <property type="entry name" value="Outer membrane protein transport protein (OMPP1/FadL/TodX)"/>
    <property type="match status" value="1"/>
</dbReference>
<evidence type="ECO:0000313" key="10">
    <source>
        <dbReference type="Proteomes" id="UP000483035"/>
    </source>
</evidence>
<evidence type="ECO:0000256" key="8">
    <source>
        <dbReference type="SAM" id="SignalP"/>
    </source>
</evidence>
<reference evidence="9 10" key="1">
    <citation type="submission" date="2019-12" db="EMBL/GenBank/DDBJ databases">
        <title>Rhizobium genotypes associated with high levels of biological nitrogen fixation by grain legumes in a temperate-maritime cropping system.</title>
        <authorList>
            <person name="Maluk M."/>
            <person name="Francesc Ferrando Molina F."/>
            <person name="Lopez Del Egido L."/>
            <person name="Lafos M."/>
            <person name="Langarica-Fuentes A."/>
            <person name="Gebre Yohannes G."/>
            <person name="Young M.W."/>
            <person name="Martin P."/>
            <person name="Gantlett R."/>
            <person name="Kenicer G."/>
            <person name="Hawes C."/>
            <person name="Begg G.S."/>
            <person name="Quilliam R.S."/>
            <person name="Squire G.R."/>
            <person name="Poole P.S."/>
            <person name="Young P.W."/>
            <person name="Iannetta P.M."/>
            <person name="James E.K."/>
        </authorList>
    </citation>
    <scope>NUCLEOTIDE SEQUENCE [LARGE SCALE GENOMIC DNA]</scope>
    <source>
        <strain evidence="9 10">JHI1118</strain>
    </source>
</reference>